<evidence type="ECO:0000256" key="1">
    <source>
        <dbReference type="SAM" id="MobiDB-lite"/>
    </source>
</evidence>
<evidence type="ECO:0000313" key="2">
    <source>
        <dbReference type="EMBL" id="QDG49482.1"/>
    </source>
</evidence>
<reference evidence="2 3" key="1">
    <citation type="submission" date="2019-06" db="EMBL/GenBank/DDBJ databases">
        <title>Persicimonas caeni gen. nov., sp. nov., a predatory bacterium isolated from solar saltern.</title>
        <authorList>
            <person name="Wang S."/>
        </authorList>
    </citation>
    <scope>NUCLEOTIDE SEQUENCE [LARGE SCALE GENOMIC DNA]</scope>
    <source>
        <strain evidence="2 3">YN101</strain>
    </source>
</reference>
<dbReference type="OrthoDB" id="4722315at2"/>
<gene>
    <name evidence="2" type="ORF">FIV42_01625</name>
</gene>
<sequence length="186" mass="20527">MTTRAHESGTLDNRNQANREQKRNPEWTGELGREPLPLKGYAALLSIYGTGVTSIFSWAVRNERTLDKVSYADLVVLAMGSQKLARMASKDRVGTLIRQPFTEYDGTDGALPGEASESARRDRGPLVQAIGELLCCPYCTTTWAATAVFGTYLANRKLGRTLAMFLSTVGMADVVQRLYHDVLSHR</sequence>
<dbReference type="Proteomes" id="UP000315995">
    <property type="component" value="Chromosome"/>
</dbReference>
<dbReference type="AlphaFoldDB" id="A0A4Y6PMI0"/>
<dbReference type="EMBL" id="CP041186">
    <property type="protein sequence ID" value="QDG49482.1"/>
    <property type="molecule type" value="Genomic_DNA"/>
</dbReference>
<accession>A0A4Y6PMI0</accession>
<name>A0A4Y6PMI0_PERCE</name>
<organism evidence="2 3">
    <name type="scientific">Persicimonas caeni</name>
    <dbReference type="NCBI Taxonomy" id="2292766"/>
    <lineage>
        <taxon>Bacteria</taxon>
        <taxon>Deltaproteobacteria</taxon>
        <taxon>Bradymonadales</taxon>
        <taxon>Bradymonadaceae</taxon>
        <taxon>Persicimonas</taxon>
    </lineage>
</organism>
<feature type="region of interest" description="Disordered" evidence="1">
    <location>
        <begin position="1"/>
        <end position="32"/>
    </location>
</feature>
<dbReference type="RefSeq" id="WP_141195979.1">
    <property type="nucleotide sequence ID" value="NZ_CP041186.1"/>
</dbReference>
<protein>
    <submittedName>
        <fullName evidence="2">DUF1360 domain-containing protein</fullName>
    </submittedName>
</protein>
<dbReference type="InterPro" id="IPR010773">
    <property type="entry name" value="Mycophage_PG1_Gp7"/>
</dbReference>
<keyword evidence="3" id="KW-1185">Reference proteome</keyword>
<dbReference type="Pfam" id="PF07098">
    <property type="entry name" value="DUF1360"/>
    <property type="match status" value="1"/>
</dbReference>
<evidence type="ECO:0000313" key="3">
    <source>
        <dbReference type="Proteomes" id="UP000315995"/>
    </source>
</evidence>
<proteinExistence type="predicted"/>
<accession>A0A5B8Y2S3</accession>